<dbReference type="InterPro" id="IPR053303">
    <property type="entry name" value="Chloroplast_PPR"/>
</dbReference>
<keyword evidence="2" id="KW-0809">Transit peptide</keyword>
<proteinExistence type="evidence at protein level"/>
<name>A0A804LPV4_MAIZE</name>
<dbReference type="InterPro" id="IPR033443">
    <property type="entry name" value="PROP1-like_PPR_dom"/>
</dbReference>
<dbReference type="OrthoDB" id="185373at2759"/>
<feature type="repeat" description="PPR" evidence="3">
    <location>
        <begin position="358"/>
        <end position="392"/>
    </location>
</feature>
<feature type="repeat" description="PPR" evidence="3">
    <location>
        <begin position="541"/>
        <end position="575"/>
    </location>
</feature>
<organism evidence="6 7">
    <name type="scientific">Zea mays</name>
    <name type="common">Maize</name>
    <dbReference type="NCBI Taxonomy" id="4577"/>
    <lineage>
        <taxon>Eukaryota</taxon>
        <taxon>Viridiplantae</taxon>
        <taxon>Streptophyta</taxon>
        <taxon>Embryophyta</taxon>
        <taxon>Tracheophyta</taxon>
        <taxon>Spermatophyta</taxon>
        <taxon>Magnoliopsida</taxon>
        <taxon>Liliopsida</taxon>
        <taxon>Poales</taxon>
        <taxon>Poaceae</taxon>
        <taxon>PACMAD clade</taxon>
        <taxon>Panicoideae</taxon>
        <taxon>Andropogonodae</taxon>
        <taxon>Andropogoneae</taxon>
        <taxon>Tripsacinae</taxon>
        <taxon>Zea</taxon>
    </lineage>
</organism>
<keyword evidence="4" id="KW-1133">Transmembrane helix</keyword>
<feature type="domain" description="PROP1-like PPR" evidence="5">
    <location>
        <begin position="474"/>
        <end position="623"/>
    </location>
</feature>
<dbReference type="FunFam" id="1.25.40.10:FF:000435">
    <property type="entry name" value="Pentatricopeptide repeat-containing protein MRL1, chloroplastic isoform X1"/>
    <property type="match status" value="1"/>
</dbReference>
<evidence type="ECO:0000256" key="2">
    <source>
        <dbReference type="ARBA" id="ARBA00022946"/>
    </source>
</evidence>
<feature type="domain" description="PROP1-like PPR" evidence="5">
    <location>
        <begin position="290"/>
        <end position="466"/>
    </location>
</feature>
<dbReference type="PANTHER" id="PTHR47935:SF1">
    <property type="entry name" value="PENTATRICOPEPTIDE REPEAT-CONTAINING PROTEIN MRL1, CHLOROPLASTIC"/>
    <property type="match status" value="1"/>
</dbReference>
<dbReference type="InterPro" id="IPR002885">
    <property type="entry name" value="PPR_rpt"/>
</dbReference>
<evidence type="ECO:0000259" key="5">
    <source>
        <dbReference type="Pfam" id="PF17177"/>
    </source>
</evidence>
<evidence type="ECO:0000313" key="7">
    <source>
        <dbReference type="Proteomes" id="UP000007305"/>
    </source>
</evidence>
<gene>
    <name evidence="6" type="primary">LOC103638582</name>
</gene>
<keyword evidence="4" id="KW-0812">Transmembrane</keyword>
<dbReference type="Pfam" id="PF17177">
    <property type="entry name" value="PPR_long"/>
    <property type="match status" value="2"/>
</dbReference>
<accession>A0A804LPV4</accession>
<sequence length="631" mass="68702">MEASASSYASAPAALLPLLAAPLRFLHLPLRRPSARRHGFAIGGGGGLLLQPPLLGSGSRARCRTTCCVSSPEQAEVLLGGASFVSLAAVALLTALQLIWLRWRSARHGDFPEVLHEHGIIIVKTLRTSKAMYDSNLAPHLTQGSHWLSEPCVSGRMTVDEMNHKAGRFAPVGCLREVPVSKQVKSVKVHDGGWNISNILNKENPDNFAPVKRGGSKGTKDTLEYLRIYNSFLIDGRLKDCVDLLESMEQNGLLDMRKIHHASFFSMCKKQRAVLEALRFCRFIGNPKISTFNMLLSVCASSLDFDGALQVMELLKEAGLKPDCKLYTTLISTCAKCGKVDAMFEVFYEMVSAGIEPNVNTYSALIDGCARAGQVAKAFGVYGIMSSKKVKPDRVVFNSLISACGESGALARAFDVLSEMTAESSESKGWKPIVPDHVTVGALMKTCILAGQADRAREVYKMLQEYNIKGTPEVYTIALRSCSLTGDLGFALKIYEDMNRIGVKPDEMFLSALVDVAGHARRADAAFEIMKDARAKGLLVGTIAYSSLMGACCNADDWKKALQLYEEIKSIKLTPSVSMMNALITSLCDGDQVLKAVDILNEMNILGVHPNEITYSVLFVACESTTRFGFV</sequence>
<protein>
    <recommendedName>
        <fullName evidence="5">PROP1-like PPR domain-containing protein</fullName>
    </recommendedName>
</protein>
<dbReference type="PANTHER" id="PTHR47935">
    <property type="entry name" value="PENTATRICOPEPTIDE REPEAT-CONTAINING PROTEIN MRL1, CHLOROPLASTIC"/>
    <property type="match status" value="1"/>
</dbReference>
<dbReference type="PROSITE" id="PS51375">
    <property type="entry name" value="PPR"/>
    <property type="match status" value="7"/>
</dbReference>
<dbReference type="EnsemblPlants" id="Zm00001eb027100_T001">
    <property type="protein sequence ID" value="Zm00001eb027100_P001"/>
    <property type="gene ID" value="Zm00001eb027100"/>
</dbReference>
<keyword evidence="4" id="KW-0472">Membrane</keyword>
<keyword evidence="7" id="KW-1185">Reference proteome</keyword>
<dbReference type="AlphaFoldDB" id="A0A804LPV4"/>
<dbReference type="Gramene" id="Zm00001eb027100_T001">
    <property type="protein sequence ID" value="Zm00001eb027100_P001"/>
    <property type="gene ID" value="Zm00001eb027100"/>
</dbReference>
<evidence type="ECO:0000313" key="6">
    <source>
        <dbReference type="EnsemblPlants" id="Zm00001eb027100_P001"/>
    </source>
</evidence>
<evidence type="ECO:0007829" key="8">
    <source>
        <dbReference type="PeptideAtlas" id="A0A804LPV4"/>
    </source>
</evidence>
<reference evidence="7" key="1">
    <citation type="submission" date="2015-12" db="EMBL/GenBank/DDBJ databases">
        <title>Update maize B73 reference genome by single molecule sequencing technologies.</title>
        <authorList>
            <consortium name="Maize Genome Sequencing Project"/>
            <person name="Ware D."/>
        </authorList>
    </citation>
    <scope>NUCLEOTIDE SEQUENCE [LARGE SCALE GENOMIC DNA]</scope>
    <source>
        <strain evidence="7">cv. B73</strain>
    </source>
</reference>
<dbReference type="FunFam" id="1.25.40.10:FF:000542">
    <property type="entry name" value="Pentatricopeptide repeat-containing protein MRL1, chloroplastic isoform X1"/>
    <property type="match status" value="1"/>
</dbReference>
<feature type="repeat" description="PPR" evidence="3">
    <location>
        <begin position="576"/>
        <end position="610"/>
    </location>
</feature>
<feature type="repeat" description="PPR" evidence="3">
    <location>
        <begin position="288"/>
        <end position="322"/>
    </location>
</feature>
<evidence type="ECO:0000256" key="4">
    <source>
        <dbReference type="SAM" id="Phobius"/>
    </source>
</evidence>
<evidence type="ECO:0000256" key="3">
    <source>
        <dbReference type="PROSITE-ProRule" id="PRU00708"/>
    </source>
</evidence>
<dbReference type="InterPro" id="IPR011990">
    <property type="entry name" value="TPR-like_helical_dom_sf"/>
</dbReference>
<feature type="repeat" description="PPR" evidence="3">
    <location>
        <begin position="393"/>
        <end position="427"/>
    </location>
</feature>
<dbReference type="Proteomes" id="UP000007305">
    <property type="component" value="Chromosome 1"/>
</dbReference>
<keyword evidence="1" id="KW-0677">Repeat</keyword>
<reference evidence="6" key="3">
    <citation type="submission" date="2021-05" db="UniProtKB">
        <authorList>
            <consortium name="EnsemblPlants"/>
        </authorList>
    </citation>
    <scope>IDENTIFICATION</scope>
    <source>
        <strain evidence="6">cv. B73</strain>
    </source>
</reference>
<feature type="repeat" description="PPR" evidence="3">
    <location>
        <begin position="323"/>
        <end position="357"/>
    </location>
</feature>
<dbReference type="Gene3D" id="1.25.40.10">
    <property type="entry name" value="Tetratricopeptide repeat domain"/>
    <property type="match status" value="3"/>
</dbReference>
<dbReference type="NCBIfam" id="TIGR00756">
    <property type="entry name" value="PPR"/>
    <property type="match status" value="5"/>
</dbReference>
<evidence type="ECO:0000256" key="1">
    <source>
        <dbReference type="ARBA" id="ARBA00022737"/>
    </source>
</evidence>
<feature type="transmembrane region" description="Helical" evidence="4">
    <location>
        <begin position="79"/>
        <end position="101"/>
    </location>
</feature>
<feature type="repeat" description="PPR" evidence="3">
    <location>
        <begin position="471"/>
        <end position="505"/>
    </location>
</feature>
<keyword evidence="8" id="KW-1267">Proteomics identification</keyword>
<reference evidence="6" key="2">
    <citation type="submission" date="2019-07" db="EMBL/GenBank/DDBJ databases">
        <authorList>
            <person name="Seetharam A."/>
            <person name="Woodhouse M."/>
            <person name="Cannon E."/>
        </authorList>
    </citation>
    <scope>NUCLEOTIDE SEQUENCE [LARGE SCALE GENOMIC DNA]</scope>
    <source>
        <strain evidence="6">cv. B73</strain>
    </source>
</reference>